<reference evidence="1" key="1">
    <citation type="submission" date="2019-08" db="EMBL/GenBank/DDBJ databases">
        <authorList>
            <person name="Kucharzyk K."/>
            <person name="Murdoch R.W."/>
            <person name="Higgins S."/>
            <person name="Loffler F."/>
        </authorList>
    </citation>
    <scope>NUCLEOTIDE SEQUENCE</scope>
</reference>
<protein>
    <submittedName>
        <fullName evidence="1">Uncharacterized protein</fullName>
    </submittedName>
</protein>
<sequence length="356" mass="41161">MVSTSTQAKKAFHLCWGDNSKERLTLAGVAERNLIITGAIQLDYGRPAFEAYFLDRGSIASEFELDCSKEWLLLISSFAYVNYGSDAIKELENQFGCSLVEQVKLHTASQSVVLDWTERLMKAVDYEIIYRPHPSEKVDDRLKKMQVHYPRFHVIPNYSVKQWAKVSDKTNLWISTSNAELSAMGIDYAIVRPVPIPAELEVESMREESFITDYDAFFQYNTSGADGFSISPSERMKKLSHYYSYDENVPSYVKVADCLEKIIKTDCGATYYFSFSQQIRFGWQELKKLVISFIMEKYQNKPYHTRVSRLPLKQIIRNNIIRNLDNHAQEKQTEAAMLQYMENEVPPQNSARNTYN</sequence>
<organism evidence="1">
    <name type="scientific">bioreactor metagenome</name>
    <dbReference type="NCBI Taxonomy" id="1076179"/>
    <lineage>
        <taxon>unclassified sequences</taxon>
        <taxon>metagenomes</taxon>
        <taxon>ecological metagenomes</taxon>
    </lineage>
</organism>
<proteinExistence type="predicted"/>
<comment type="caution">
    <text evidence="1">The sequence shown here is derived from an EMBL/GenBank/DDBJ whole genome shotgun (WGS) entry which is preliminary data.</text>
</comment>
<name>A0A645CBE6_9ZZZZ</name>
<gene>
    <name evidence="1" type="ORF">SDC9_121238</name>
</gene>
<dbReference type="AlphaFoldDB" id="A0A645CBE6"/>
<accession>A0A645CBE6</accession>
<dbReference type="EMBL" id="VSSQ01025841">
    <property type="protein sequence ID" value="MPM74253.1"/>
    <property type="molecule type" value="Genomic_DNA"/>
</dbReference>
<evidence type="ECO:0000313" key="1">
    <source>
        <dbReference type="EMBL" id="MPM74253.1"/>
    </source>
</evidence>